<dbReference type="PANTHER" id="PTHR34706">
    <property type="entry name" value="SLR1338 PROTEIN"/>
    <property type="match status" value="1"/>
</dbReference>
<dbReference type="SUPFAM" id="SSF53300">
    <property type="entry name" value="vWA-like"/>
    <property type="match status" value="1"/>
</dbReference>
<evidence type="ECO:0000313" key="2">
    <source>
        <dbReference type="EMBL" id="KAF8433201.1"/>
    </source>
</evidence>
<feature type="compositionally biased region" description="Low complexity" evidence="1">
    <location>
        <begin position="119"/>
        <end position="136"/>
    </location>
</feature>
<evidence type="ECO:0000313" key="3">
    <source>
        <dbReference type="Proteomes" id="UP001194468"/>
    </source>
</evidence>
<dbReference type="PANTHER" id="PTHR34706:SF1">
    <property type="entry name" value="VWFA DOMAIN-CONTAINING PROTEIN"/>
    <property type="match status" value="1"/>
</dbReference>
<evidence type="ECO:0008006" key="4">
    <source>
        <dbReference type="Google" id="ProtNLM"/>
    </source>
</evidence>
<reference evidence="2" key="1">
    <citation type="submission" date="2019-10" db="EMBL/GenBank/DDBJ databases">
        <authorList>
            <consortium name="DOE Joint Genome Institute"/>
            <person name="Kuo A."/>
            <person name="Miyauchi S."/>
            <person name="Kiss E."/>
            <person name="Drula E."/>
            <person name="Kohler A."/>
            <person name="Sanchez-Garcia M."/>
            <person name="Andreopoulos B."/>
            <person name="Barry K.W."/>
            <person name="Bonito G."/>
            <person name="Buee M."/>
            <person name="Carver A."/>
            <person name="Chen C."/>
            <person name="Cichocki N."/>
            <person name="Clum A."/>
            <person name="Culley D."/>
            <person name="Crous P.W."/>
            <person name="Fauchery L."/>
            <person name="Girlanda M."/>
            <person name="Hayes R."/>
            <person name="Keri Z."/>
            <person name="LaButti K."/>
            <person name="Lipzen A."/>
            <person name="Lombard V."/>
            <person name="Magnuson J."/>
            <person name="Maillard F."/>
            <person name="Morin E."/>
            <person name="Murat C."/>
            <person name="Nolan M."/>
            <person name="Ohm R."/>
            <person name="Pangilinan J."/>
            <person name="Pereira M."/>
            <person name="Perotto S."/>
            <person name="Peter M."/>
            <person name="Riley R."/>
            <person name="Sitrit Y."/>
            <person name="Stielow B."/>
            <person name="Szollosi G."/>
            <person name="Zifcakova L."/>
            <person name="Stursova M."/>
            <person name="Spatafora J.W."/>
            <person name="Tedersoo L."/>
            <person name="Vaario L.-M."/>
            <person name="Yamada A."/>
            <person name="Yan M."/>
            <person name="Wang P."/>
            <person name="Xu J."/>
            <person name="Bruns T."/>
            <person name="Baldrian P."/>
            <person name="Vilgalys R."/>
            <person name="Henrissat B."/>
            <person name="Grigoriev I.V."/>
            <person name="Hibbett D."/>
            <person name="Nagy L.G."/>
            <person name="Martin F.M."/>
        </authorList>
    </citation>
    <scope>NUCLEOTIDE SEQUENCE</scope>
    <source>
        <strain evidence="2">BED1</strain>
    </source>
</reference>
<proteinExistence type="predicted"/>
<dbReference type="Proteomes" id="UP001194468">
    <property type="component" value="Unassembled WGS sequence"/>
</dbReference>
<accession>A0AAD4BK08</accession>
<dbReference type="EMBL" id="WHUW01000035">
    <property type="protein sequence ID" value="KAF8433201.1"/>
    <property type="molecule type" value="Genomic_DNA"/>
</dbReference>
<feature type="region of interest" description="Disordered" evidence="1">
    <location>
        <begin position="117"/>
        <end position="156"/>
    </location>
</feature>
<protein>
    <recommendedName>
        <fullName evidence="4">VWFA domain-containing protein</fullName>
    </recommendedName>
</protein>
<keyword evidence="3" id="KW-1185">Reference proteome</keyword>
<comment type="caution">
    <text evidence="2">The sequence shown here is derived from an EMBL/GenBank/DDBJ whole genome shotgun (WGS) entry which is preliminary data.</text>
</comment>
<name>A0AAD4BK08_BOLED</name>
<reference evidence="2" key="2">
    <citation type="journal article" date="2020" name="Nat. Commun.">
        <title>Large-scale genome sequencing of mycorrhizal fungi provides insights into the early evolution of symbiotic traits.</title>
        <authorList>
            <person name="Miyauchi S."/>
            <person name="Kiss E."/>
            <person name="Kuo A."/>
            <person name="Drula E."/>
            <person name="Kohler A."/>
            <person name="Sanchez-Garcia M."/>
            <person name="Morin E."/>
            <person name="Andreopoulos B."/>
            <person name="Barry K.W."/>
            <person name="Bonito G."/>
            <person name="Buee M."/>
            <person name="Carver A."/>
            <person name="Chen C."/>
            <person name="Cichocki N."/>
            <person name="Clum A."/>
            <person name="Culley D."/>
            <person name="Crous P.W."/>
            <person name="Fauchery L."/>
            <person name="Girlanda M."/>
            <person name="Hayes R.D."/>
            <person name="Keri Z."/>
            <person name="LaButti K."/>
            <person name="Lipzen A."/>
            <person name="Lombard V."/>
            <person name="Magnuson J."/>
            <person name="Maillard F."/>
            <person name="Murat C."/>
            <person name="Nolan M."/>
            <person name="Ohm R.A."/>
            <person name="Pangilinan J."/>
            <person name="Pereira M.F."/>
            <person name="Perotto S."/>
            <person name="Peter M."/>
            <person name="Pfister S."/>
            <person name="Riley R."/>
            <person name="Sitrit Y."/>
            <person name="Stielow J.B."/>
            <person name="Szollosi G."/>
            <person name="Zifcakova L."/>
            <person name="Stursova M."/>
            <person name="Spatafora J.W."/>
            <person name="Tedersoo L."/>
            <person name="Vaario L.M."/>
            <person name="Yamada A."/>
            <person name="Yan M."/>
            <person name="Wang P."/>
            <person name="Xu J."/>
            <person name="Bruns T."/>
            <person name="Baldrian P."/>
            <person name="Vilgalys R."/>
            <person name="Dunand C."/>
            <person name="Henrissat B."/>
            <person name="Grigoriev I.V."/>
            <person name="Hibbett D."/>
            <person name="Nagy L.G."/>
            <person name="Martin F.M."/>
        </authorList>
    </citation>
    <scope>NUCLEOTIDE SEQUENCE</scope>
    <source>
        <strain evidence="2">BED1</strain>
    </source>
</reference>
<sequence>MHHFEVAEDALLPLSWIPTRGNDIPPHAVPVHGGFYGQLYIARGFLWGEMHIGTTSHSSIEGARLSDKYGQCHAVFEYEVLTCASSLRFQLEQPPQPLMPVPEMTATTPRWPIRQEGVSAARSPSPSSKTPRKLTPFPWLSPPHDQPAPLPNETRGIKYQGEPPPYTSPSGGAWIEVPKQTQPMALSPRENVQFERLAQSEYFALIDDTASMQYSWPQTRAALAGIVDMLSSNEKWDGLNIRFLHHAQTRSCVKTREDFESIFNSVTMWRGQRAMAAKVTQVFEESLRWMHGTSAPRPVVLLIISDGLAIDTQELFNAMACICQKLDEKCIPPHMFRIHMLQMGDNRKAVQPLHDFRDRITQRDRERRILNVVSFHRGRGPLNAQNIFRLLLASTNVPPEEDPDIGERLPPQVMAAQYSALEGIRAMRIR</sequence>
<dbReference type="InterPro" id="IPR036465">
    <property type="entry name" value="vWFA_dom_sf"/>
</dbReference>
<organism evidence="2 3">
    <name type="scientific">Boletus edulis BED1</name>
    <dbReference type="NCBI Taxonomy" id="1328754"/>
    <lineage>
        <taxon>Eukaryota</taxon>
        <taxon>Fungi</taxon>
        <taxon>Dikarya</taxon>
        <taxon>Basidiomycota</taxon>
        <taxon>Agaricomycotina</taxon>
        <taxon>Agaricomycetes</taxon>
        <taxon>Agaricomycetidae</taxon>
        <taxon>Boletales</taxon>
        <taxon>Boletineae</taxon>
        <taxon>Boletaceae</taxon>
        <taxon>Boletoideae</taxon>
        <taxon>Boletus</taxon>
    </lineage>
</organism>
<feature type="compositionally biased region" description="Pro residues" evidence="1">
    <location>
        <begin position="139"/>
        <end position="150"/>
    </location>
</feature>
<gene>
    <name evidence="2" type="ORF">L210DRAFT_3763603</name>
</gene>
<evidence type="ECO:0000256" key="1">
    <source>
        <dbReference type="SAM" id="MobiDB-lite"/>
    </source>
</evidence>
<dbReference type="AlphaFoldDB" id="A0AAD4BK08"/>